<keyword evidence="3" id="KW-1185">Reference proteome</keyword>
<keyword evidence="1" id="KW-0812">Transmembrane</keyword>
<organism evidence="2 3">
    <name type="scientific">Luteimonas salinilitoris</name>
    <dbReference type="NCBI Taxonomy" id="3237697"/>
    <lineage>
        <taxon>Bacteria</taxon>
        <taxon>Pseudomonadati</taxon>
        <taxon>Pseudomonadota</taxon>
        <taxon>Gammaproteobacteria</taxon>
        <taxon>Lysobacterales</taxon>
        <taxon>Lysobacteraceae</taxon>
        <taxon>Luteimonas</taxon>
    </lineage>
</organism>
<keyword evidence="1" id="KW-1133">Transmembrane helix</keyword>
<dbReference type="Proteomes" id="UP001566331">
    <property type="component" value="Unassembled WGS sequence"/>
</dbReference>
<comment type="caution">
    <text evidence="2">The sequence shown here is derived from an EMBL/GenBank/DDBJ whole genome shotgun (WGS) entry which is preliminary data.</text>
</comment>
<protein>
    <submittedName>
        <fullName evidence="2">Uncharacterized protein</fullName>
    </submittedName>
</protein>
<gene>
    <name evidence="2" type="ORF">AB6713_16870</name>
</gene>
<feature type="transmembrane region" description="Helical" evidence="1">
    <location>
        <begin position="68"/>
        <end position="89"/>
    </location>
</feature>
<keyword evidence="1" id="KW-0472">Membrane</keyword>
<dbReference type="EMBL" id="JBFWIC010000031">
    <property type="protein sequence ID" value="MEZ0476271.1"/>
    <property type="molecule type" value="Genomic_DNA"/>
</dbReference>
<name>A0ABV4HWT7_9GAMM</name>
<reference evidence="2 3" key="1">
    <citation type="submission" date="2024-07" db="EMBL/GenBank/DDBJ databases">
        <title>Luteimonas salilacus sp. nov., isolated from the shore soil of Salt Lake in Tibet of China.</title>
        <authorList>
            <person name="Zhang X."/>
            <person name="Li A."/>
        </authorList>
    </citation>
    <scope>NUCLEOTIDE SEQUENCE [LARGE SCALE GENOMIC DNA]</scope>
    <source>
        <strain evidence="2 3">B3-2-R+30</strain>
    </source>
</reference>
<dbReference type="RefSeq" id="WP_370563432.1">
    <property type="nucleotide sequence ID" value="NZ_JBFWIB010000004.1"/>
</dbReference>
<sequence length="95" mass="9941">MVNHCPHCGRQALSPARKLLLGPSGSIACRACGGRVGVAFGKAWLALSPGLLVAASGLPIAHASIRHLPMILTLDALALVAMFAAYAWWVPLQCR</sequence>
<proteinExistence type="predicted"/>
<evidence type="ECO:0000313" key="2">
    <source>
        <dbReference type="EMBL" id="MEZ0476271.1"/>
    </source>
</evidence>
<evidence type="ECO:0000313" key="3">
    <source>
        <dbReference type="Proteomes" id="UP001566331"/>
    </source>
</evidence>
<accession>A0ABV4HWT7</accession>
<feature type="transmembrane region" description="Helical" evidence="1">
    <location>
        <begin position="43"/>
        <end position="61"/>
    </location>
</feature>
<evidence type="ECO:0000256" key="1">
    <source>
        <dbReference type="SAM" id="Phobius"/>
    </source>
</evidence>